<dbReference type="GO" id="GO:0046872">
    <property type="term" value="F:metal ion binding"/>
    <property type="evidence" value="ECO:0007669"/>
    <property type="project" value="UniProtKB-KW"/>
</dbReference>
<evidence type="ECO:0000256" key="3">
    <source>
        <dbReference type="ARBA" id="ARBA00012513"/>
    </source>
</evidence>
<evidence type="ECO:0000256" key="14">
    <source>
        <dbReference type="PROSITE-ProRule" id="PRU10141"/>
    </source>
</evidence>
<dbReference type="GO" id="GO:0005524">
    <property type="term" value="F:ATP binding"/>
    <property type="evidence" value="ECO:0007669"/>
    <property type="project" value="UniProtKB-UniRule"/>
</dbReference>
<feature type="binding site" evidence="14">
    <location>
        <position position="42"/>
    </location>
    <ligand>
        <name>ATP</name>
        <dbReference type="ChEBI" id="CHEBI:30616"/>
    </ligand>
</feature>
<dbReference type="AlphaFoldDB" id="A0AAW1JEJ7"/>
<evidence type="ECO:0000256" key="8">
    <source>
        <dbReference type="ARBA" id="ARBA00022777"/>
    </source>
</evidence>
<evidence type="ECO:0000256" key="11">
    <source>
        <dbReference type="ARBA" id="ARBA00023273"/>
    </source>
</evidence>
<keyword evidence="11" id="KW-0966">Cell projection</keyword>
<dbReference type="PROSITE" id="PS50011">
    <property type="entry name" value="PROTEIN_KINASE_DOM"/>
    <property type="match status" value="1"/>
</dbReference>
<keyword evidence="6" id="KW-0479">Metal-binding</keyword>
<dbReference type="InterPro" id="IPR000719">
    <property type="entry name" value="Prot_kinase_dom"/>
</dbReference>
<dbReference type="GO" id="GO:0004674">
    <property type="term" value="F:protein serine/threonine kinase activity"/>
    <property type="evidence" value="ECO:0007669"/>
    <property type="project" value="UniProtKB-KW"/>
</dbReference>
<dbReference type="CDD" id="cd07830">
    <property type="entry name" value="STKc_MAK_like"/>
    <property type="match status" value="1"/>
</dbReference>
<comment type="cofactor">
    <cofactor evidence="1">
        <name>Mg(2+)</name>
        <dbReference type="ChEBI" id="CHEBI:18420"/>
    </cofactor>
</comment>
<evidence type="ECO:0000256" key="15">
    <source>
        <dbReference type="SAM" id="MobiDB-lite"/>
    </source>
</evidence>
<keyword evidence="10" id="KW-0460">Magnesium</keyword>
<keyword evidence="7 14" id="KW-0547">Nucleotide-binding</keyword>
<comment type="catalytic activity">
    <reaction evidence="12">
        <text>L-threonyl-[protein] + ATP = O-phospho-L-threonyl-[protein] + ADP + H(+)</text>
        <dbReference type="Rhea" id="RHEA:46608"/>
        <dbReference type="Rhea" id="RHEA-COMP:11060"/>
        <dbReference type="Rhea" id="RHEA-COMP:11605"/>
        <dbReference type="ChEBI" id="CHEBI:15378"/>
        <dbReference type="ChEBI" id="CHEBI:30013"/>
        <dbReference type="ChEBI" id="CHEBI:30616"/>
        <dbReference type="ChEBI" id="CHEBI:61977"/>
        <dbReference type="ChEBI" id="CHEBI:456216"/>
        <dbReference type="EC" id="2.7.11.1"/>
    </reaction>
</comment>
<evidence type="ECO:0000256" key="6">
    <source>
        <dbReference type="ARBA" id="ARBA00022723"/>
    </source>
</evidence>
<dbReference type="InterPro" id="IPR017441">
    <property type="entry name" value="Protein_kinase_ATP_BS"/>
</dbReference>
<dbReference type="FunFam" id="3.30.200.20:FF:000071">
    <property type="entry name" value="serine/threonine-protein kinase MAK isoform X1"/>
    <property type="match status" value="1"/>
</dbReference>
<evidence type="ECO:0000256" key="7">
    <source>
        <dbReference type="ARBA" id="ARBA00022741"/>
    </source>
</evidence>
<evidence type="ECO:0000256" key="1">
    <source>
        <dbReference type="ARBA" id="ARBA00001946"/>
    </source>
</evidence>
<dbReference type="InterPro" id="IPR008271">
    <property type="entry name" value="Ser/Thr_kinase_AS"/>
</dbReference>
<dbReference type="PROSITE" id="PS00108">
    <property type="entry name" value="PROTEIN_KINASE_ST"/>
    <property type="match status" value="1"/>
</dbReference>
<keyword evidence="9 14" id="KW-0067">ATP-binding</keyword>
<sequence length="542" mass="61120">MRPYLLTPGMNRYVTLHQLGDGTYGSVVLGQRKDTGEKVAIKRMKRKYYSWEEAMNLREVKSLKKLHHTNVVKLKEVIRENDVLYFVFEYMQENLYQLIKDRRVPFPEATVRNMLFQILQGLAFIHRHGFFHRDLKPENILCSGPELVKIADFGLVREIRSRPPYTDYVSTRWYRAPEVLLHSTTYSSPIDLWAVGCIAAEVYTYRPLFPGTTETDQLYKICQILGTPDKKVWSEGYQLAGAVGFKFPYFTSTPLCNVVPQASAVGIKLMDILLDWNPSGRPTAQAALKHSYFQIGQQYTTVVVNNSAYSQIQRQNAANKTENANPVASAAPPQPPPAQPIEPTVQIQVQPLIKPATRNQPVQAVAPIIYSFGQTDFSNKLYNNSINNINTANKKFNKRISWGKGDFNYEEDDFGDILGSRISKASERGAKDGQTNLGQFNLQEILNPLAKASTGTAKNQYLSVSRYVAGQSSMKMRDNYNFLEDENRRNSGMLAKKADIPALLNETMGLSSLVSGKQHFGTYNLGSAAAHGRTDWAAKYLK</sequence>
<feature type="region of interest" description="Disordered" evidence="15">
    <location>
        <begin position="315"/>
        <end position="341"/>
    </location>
</feature>
<evidence type="ECO:0000313" key="17">
    <source>
        <dbReference type="EMBL" id="KAK9701585.1"/>
    </source>
</evidence>
<dbReference type="PROSITE" id="PS00107">
    <property type="entry name" value="PROTEIN_KINASE_ATP"/>
    <property type="match status" value="1"/>
</dbReference>
<protein>
    <recommendedName>
        <fullName evidence="3">non-specific serine/threonine protein kinase</fullName>
        <ecNumber evidence="3">2.7.11.1</ecNumber>
    </recommendedName>
</protein>
<comment type="caution">
    <text evidence="17">The sequence shown here is derived from an EMBL/GenBank/DDBJ whole genome shotgun (WGS) entry which is preliminary data.</text>
</comment>
<dbReference type="Gene3D" id="3.30.200.20">
    <property type="entry name" value="Phosphorylase Kinase, domain 1"/>
    <property type="match status" value="1"/>
</dbReference>
<gene>
    <name evidence="17" type="ORF">QE152_g30495</name>
</gene>
<dbReference type="Gene3D" id="1.10.510.10">
    <property type="entry name" value="Transferase(Phosphotransferase) domain 1"/>
    <property type="match status" value="1"/>
</dbReference>
<evidence type="ECO:0000256" key="5">
    <source>
        <dbReference type="ARBA" id="ARBA00022679"/>
    </source>
</evidence>
<name>A0AAW1JEJ7_POPJA</name>
<proteinExistence type="predicted"/>
<dbReference type="GO" id="GO:0005929">
    <property type="term" value="C:cilium"/>
    <property type="evidence" value="ECO:0007669"/>
    <property type="project" value="UniProtKB-SubCell"/>
</dbReference>
<organism evidence="17 18">
    <name type="scientific">Popillia japonica</name>
    <name type="common">Japanese beetle</name>
    <dbReference type="NCBI Taxonomy" id="7064"/>
    <lineage>
        <taxon>Eukaryota</taxon>
        <taxon>Metazoa</taxon>
        <taxon>Ecdysozoa</taxon>
        <taxon>Arthropoda</taxon>
        <taxon>Hexapoda</taxon>
        <taxon>Insecta</taxon>
        <taxon>Pterygota</taxon>
        <taxon>Neoptera</taxon>
        <taxon>Endopterygota</taxon>
        <taxon>Coleoptera</taxon>
        <taxon>Polyphaga</taxon>
        <taxon>Scarabaeiformia</taxon>
        <taxon>Scarabaeidae</taxon>
        <taxon>Rutelinae</taxon>
        <taxon>Popillia</taxon>
    </lineage>
</organism>
<comment type="catalytic activity">
    <reaction evidence="13">
        <text>L-seryl-[protein] + ATP = O-phospho-L-seryl-[protein] + ADP + H(+)</text>
        <dbReference type="Rhea" id="RHEA:17989"/>
        <dbReference type="Rhea" id="RHEA-COMP:9863"/>
        <dbReference type="Rhea" id="RHEA-COMP:11604"/>
        <dbReference type="ChEBI" id="CHEBI:15378"/>
        <dbReference type="ChEBI" id="CHEBI:29999"/>
        <dbReference type="ChEBI" id="CHEBI:30616"/>
        <dbReference type="ChEBI" id="CHEBI:83421"/>
        <dbReference type="ChEBI" id="CHEBI:456216"/>
        <dbReference type="EC" id="2.7.11.1"/>
    </reaction>
</comment>
<dbReference type="EC" id="2.7.11.1" evidence="3"/>
<dbReference type="SMART" id="SM00220">
    <property type="entry name" value="S_TKc"/>
    <property type="match status" value="1"/>
</dbReference>
<evidence type="ECO:0000256" key="10">
    <source>
        <dbReference type="ARBA" id="ARBA00022842"/>
    </source>
</evidence>
<dbReference type="PANTHER" id="PTHR24055">
    <property type="entry name" value="MITOGEN-ACTIVATED PROTEIN KINASE"/>
    <property type="match status" value="1"/>
</dbReference>
<reference evidence="17 18" key="1">
    <citation type="journal article" date="2024" name="BMC Genomics">
        <title>De novo assembly and annotation of Popillia japonica's genome with initial clues to its potential as an invasive pest.</title>
        <authorList>
            <person name="Cucini C."/>
            <person name="Boschi S."/>
            <person name="Funari R."/>
            <person name="Cardaioli E."/>
            <person name="Iannotti N."/>
            <person name="Marturano G."/>
            <person name="Paoli F."/>
            <person name="Bruttini M."/>
            <person name="Carapelli A."/>
            <person name="Frati F."/>
            <person name="Nardi F."/>
        </authorList>
    </citation>
    <scope>NUCLEOTIDE SEQUENCE [LARGE SCALE GENOMIC DNA]</scope>
    <source>
        <strain evidence="17">DMR45628</strain>
    </source>
</reference>
<dbReference type="SUPFAM" id="SSF56112">
    <property type="entry name" value="Protein kinase-like (PK-like)"/>
    <property type="match status" value="1"/>
</dbReference>
<feature type="domain" description="Protein kinase" evidence="16">
    <location>
        <begin position="13"/>
        <end position="293"/>
    </location>
</feature>
<keyword evidence="18" id="KW-1185">Reference proteome</keyword>
<dbReference type="Proteomes" id="UP001458880">
    <property type="component" value="Unassembled WGS sequence"/>
</dbReference>
<comment type="subcellular location">
    <subcellularLocation>
        <location evidence="2">Cell projection</location>
        <location evidence="2">Cilium</location>
    </subcellularLocation>
</comment>
<dbReference type="Pfam" id="PF00069">
    <property type="entry name" value="Pkinase"/>
    <property type="match status" value="1"/>
</dbReference>
<evidence type="ECO:0000256" key="9">
    <source>
        <dbReference type="ARBA" id="ARBA00022840"/>
    </source>
</evidence>
<evidence type="ECO:0000256" key="4">
    <source>
        <dbReference type="ARBA" id="ARBA00022527"/>
    </source>
</evidence>
<dbReference type="InterPro" id="IPR050117">
    <property type="entry name" value="MAPK"/>
</dbReference>
<keyword evidence="4" id="KW-0723">Serine/threonine-protein kinase</keyword>
<keyword evidence="8 17" id="KW-0418">Kinase</keyword>
<evidence type="ECO:0000256" key="2">
    <source>
        <dbReference type="ARBA" id="ARBA00004138"/>
    </source>
</evidence>
<dbReference type="FunFam" id="1.10.510.10:FF:000685">
    <property type="entry name" value="Serine/threonine-protein kinase dyf-5"/>
    <property type="match status" value="1"/>
</dbReference>
<evidence type="ECO:0000256" key="13">
    <source>
        <dbReference type="ARBA" id="ARBA00048679"/>
    </source>
</evidence>
<dbReference type="InterPro" id="IPR011009">
    <property type="entry name" value="Kinase-like_dom_sf"/>
</dbReference>
<dbReference type="EMBL" id="JASPKY010000411">
    <property type="protein sequence ID" value="KAK9701585.1"/>
    <property type="molecule type" value="Genomic_DNA"/>
</dbReference>
<evidence type="ECO:0000259" key="16">
    <source>
        <dbReference type="PROSITE" id="PS50011"/>
    </source>
</evidence>
<keyword evidence="5" id="KW-0808">Transferase</keyword>
<evidence type="ECO:0000313" key="18">
    <source>
        <dbReference type="Proteomes" id="UP001458880"/>
    </source>
</evidence>
<evidence type="ECO:0000256" key="12">
    <source>
        <dbReference type="ARBA" id="ARBA00047899"/>
    </source>
</evidence>
<accession>A0AAW1JEJ7</accession>